<dbReference type="Proteomes" id="UP000235145">
    <property type="component" value="Unassembled WGS sequence"/>
</dbReference>
<dbReference type="InterPro" id="IPR018289">
    <property type="entry name" value="MULE_transposase_dom"/>
</dbReference>
<dbReference type="PANTHER" id="PTHR31973:SF190">
    <property type="entry name" value="MULE TRANSPOSASE DOMAIN-CONTAINING PROTEIN"/>
    <property type="match status" value="1"/>
</dbReference>
<proteinExistence type="predicted"/>
<comment type="caution">
    <text evidence="7">The sequence shown here is derived from an EMBL/GenBank/DDBJ whole genome shotgun (WGS) entry which is preliminary data.</text>
</comment>
<evidence type="ECO:0000256" key="3">
    <source>
        <dbReference type="ARBA" id="ARBA00022833"/>
    </source>
</evidence>
<evidence type="ECO:0000313" key="8">
    <source>
        <dbReference type="Proteomes" id="UP000235145"/>
    </source>
</evidence>
<accession>A0A9R1X3A3</accession>
<reference evidence="7 8" key="1">
    <citation type="journal article" date="2017" name="Nat. Commun.">
        <title>Genome assembly with in vitro proximity ligation data and whole-genome triplication in lettuce.</title>
        <authorList>
            <person name="Reyes-Chin-Wo S."/>
            <person name="Wang Z."/>
            <person name="Yang X."/>
            <person name="Kozik A."/>
            <person name="Arikit S."/>
            <person name="Song C."/>
            <person name="Xia L."/>
            <person name="Froenicke L."/>
            <person name="Lavelle D.O."/>
            <person name="Truco M.J."/>
            <person name="Xia R."/>
            <person name="Zhu S."/>
            <person name="Xu C."/>
            <person name="Xu H."/>
            <person name="Xu X."/>
            <person name="Cox K."/>
            <person name="Korf I."/>
            <person name="Meyers B.C."/>
            <person name="Michelmore R.W."/>
        </authorList>
    </citation>
    <scope>NUCLEOTIDE SEQUENCE [LARGE SCALE GENOMIC DNA]</scope>
    <source>
        <strain evidence="8">cv. Salinas</strain>
        <tissue evidence="7">Seedlings</tissue>
    </source>
</reference>
<dbReference type="Pfam" id="PF10551">
    <property type="entry name" value="MULE"/>
    <property type="match status" value="1"/>
</dbReference>
<dbReference type="EMBL" id="NBSK02000007">
    <property type="protein sequence ID" value="KAJ0196824.1"/>
    <property type="molecule type" value="Genomic_DNA"/>
</dbReference>
<protein>
    <recommendedName>
        <fullName evidence="6">SWIM-type domain-containing protein</fullName>
    </recommendedName>
</protein>
<name>A0A9R1X3A3_LACSA</name>
<evidence type="ECO:0000256" key="4">
    <source>
        <dbReference type="PROSITE-ProRule" id="PRU00325"/>
    </source>
</evidence>
<dbReference type="Pfam" id="PF04434">
    <property type="entry name" value="SWIM"/>
    <property type="match status" value="1"/>
</dbReference>
<feature type="region of interest" description="Disordered" evidence="5">
    <location>
        <begin position="970"/>
        <end position="992"/>
    </location>
</feature>
<dbReference type="InterPro" id="IPR007527">
    <property type="entry name" value="Znf_SWIM"/>
</dbReference>
<keyword evidence="2 4" id="KW-0863">Zinc-finger</keyword>
<evidence type="ECO:0000256" key="2">
    <source>
        <dbReference type="ARBA" id="ARBA00022771"/>
    </source>
</evidence>
<gene>
    <name evidence="7" type="ORF">LSAT_V11C700346610</name>
</gene>
<feature type="domain" description="SWIM-type" evidence="6">
    <location>
        <begin position="850"/>
        <end position="882"/>
    </location>
</feature>
<organism evidence="7 8">
    <name type="scientific">Lactuca sativa</name>
    <name type="common">Garden lettuce</name>
    <dbReference type="NCBI Taxonomy" id="4236"/>
    <lineage>
        <taxon>Eukaryota</taxon>
        <taxon>Viridiplantae</taxon>
        <taxon>Streptophyta</taxon>
        <taxon>Embryophyta</taxon>
        <taxon>Tracheophyta</taxon>
        <taxon>Spermatophyta</taxon>
        <taxon>Magnoliopsida</taxon>
        <taxon>eudicotyledons</taxon>
        <taxon>Gunneridae</taxon>
        <taxon>Pentapetalae</taxon>
        <taxon>asterids</taxon>
        <taxon>campanulids</taxon>
        <taxon>Asterales</taxon>
        <taxon>Asteraceae</taxon>
        <taxon>Cichorioideae</taxon>
        <taxon>Cichorieae</taxon>
        <taxon>Lactucinae</taxon>
        <taxon>Lactuca</taxon>
    </lineage>
</organism>
<dbReference type="SMART" id="SM00575">
    <property type="entry name" value="ZnF_PMZ"/>
    <property type="match status" value="1"/>
</dbReference>
<feature type="region of interest" description="Disordered" evidence="5">
    <location>
        <begin position="1008"/>
        <end position="1050"/>
    </location>
</feature>
<sequence>MRLKPLRSGHLNKEDIKKIIIRGSHRALASVNVMQRTPEIIFQILIRVRKRGHTVEVLPPCCIRRGDHFAQYSIFSFRKPKQKFHSRDKKTLIVISSPLKRNGVVAYMCKYRGNRCWTSQLGYPTIFSIRLYHGGKFTKFLGRKYIKGKQTSVDLLDMDTFSVHDIDEMMEQLGYVDEGIPLYYHFKRPFSDLDFGLFALGSNLDVRHLGTFISKHKLIEVYIEHGKTQLHTYTMSPNQSKIQIKEIIEPPSCSRRFFLDWYDTGEKMLLGMLLKKLMDNNKEENPCAEVKIGDKFKHTNKVEFGDGNKHGEDPWDEFESRDMFEDINEEEFGSGDNFDDDSGYESNESDDIDFYVDNDNILDDVEWVGGMNDNVVQEENEVGELNHEVLNNEAHLRMKVQLVNERRPSKLSNELMRMMKKMLLNLFIPFKPLIQPKSLEKELNSMLLRQERNLVLKRNDKNRVRVVCRGTIPKLGNLDNSGEGQQEVNNEDEEKCPWSLYAKHCCLQTQNVKACTYKFLAKNIATQVESNPTIPIRALQEQLQRDYQVGLSKMKVFRARTEALNQVRGDYVGQYALLRDYVLELQKHNPDTTVKIDGFAARRRDFLGLDGAFMKGPYPGQILSVVGIDGNNGTYPLAYAVVESESTNSWTWFLTCLGDDLGLGTNSNFTFMTDRQKGVLPAIAKLFPCDGHSYCLRHIHENMKANWRAKQFKDLLWDCAKASTIQQFQRSMEELRKLNNDAYEWLKNIPPQHFSRRAHTDAMLNNMCESLNNKIVEGRDVPIITCLEYIREYLMKKIVTVQKEIDKVAGPLIPIATIWFGKLKKEATQLRSVLYGNGKYQVSKNLLEHFMIDMGQQTCSCRRWELIWIPCAHAITTMWEMLKNKEIDKILKHWVHRTYWIETWKNMYSFTIQPINGRNMWEKSTCLTTLLPPKHHVPIGRPKKKRRRSAMEVEDLVKVACSKCNKSEHNARTCKGQKADGSQTSRNVGGSQTLMNVGGAGCAKVKVGSAKVKAGGSQTSRNVGGAGSAKVEDGSAKVKAGVSKKGKGSP</sequence>
<evidence type="ECO:0000256" key="5">
    <source>
        <dbReference type="SAM" id="MobiDB-lite"/>
    </source>
</evidence>
<dbReference type="AlphaFoldDB" id="A0A9R1X3A3"/>
<dbReference type="InterPro" id="IPR058594">
    <property type="entry name" value="PB1-like_dom_pln"/>
</dbReference>
<feature type="compositionally biased region" description="Polar residues" evidence="5">
    <location>
        <begin position="980"/>
        <end position="992"/>
    </location>
</feature>
<dbReference type="Pfam" id="PF26130">
    <property type="entry name" value="PB1-like"/>
    <property type="match status" value="1"/>
</dbReference>
<evidence type="ECO:0000259" key="6">
    <source>
        <dbReference type="PROSITE" id="PS50966"/>
    </source>
</evidence>
<keyword evidence="8" id="KW-1185">Reference proteome</keyword>
<dbReference type="PANTHER" id="PTHR31973">
    <property type="entry name" value="POLYPROTEIN, PUTATIVE-RELATED"/>
    <property type="match status" value="1"/>
</dbReference>
<evidence type="ECO:0000313" key="7">
    <source>
        <dbReference type="EMBL" id="KAJ0196824.1"/>
    </source>
</evidence>
<keyword evidence="1" id="KW-0479">Metal-binding</keyword>
<dbReference type="InterPro" id="IPR006564">
    <property type="entry name" value="Znf_PMZ"/>
</dbReference>
<dbReference type="PROSITE" id="PS50966">
    <property type="entry name" value="ZF_SWIM"/>
    <property type="match status" value="1"/>
</dbReference>
<keyword evidence="3" id="KW-0862">Zinc</keyword>
<dbReference type="GO" id="GO:0008270">
    <property type="term" value="F:zinc ion binding"/>
    <property type="evidence" value="ECO:0007669"/>
    <property type="project" value="UniProtKB-KW"/>
</dbReference>
<evidence type="ECO:0000256" key="1">
    <source>
        <dbReference type="ARBA" id="ARBA00022723"/>
    </source>
</evidence>